<gene>
    <name evidence="1" type="ORF">CINCED_3A003020</name>
</gene>
<dbReference type="OrthoDB" id="6611722at2759"/>
<name>A0A5E4N4W0_9HEMI</name>
<dbReference type="PANTHER" id="PTHR10492:SF57">
    <property type="entry name" value="ATP-DEPENDENT DNA HELICASE"/>
    <property type="match status" value="1"/>
</dbReference>
<evidence type="ECO:0000313" key="1">
    <source>
        <dbReference type="EMBL" id="VVC39718.1"/>
    </source>
</evidence>
<dbReference type="GO" id="GO:0004386">
    <property type="term" value="F:helicase activity"/>
    <property type="evidence" value="ECO:0007669"/>
    <property type="project" value="UniProtKB-KW"/>
</dbReference>
<accession>A0A5E4N4W0</accession>
<sequence length="99" mass="11337">MTNIEDLIFKVYPDVALIDQKDYQWMRERVILAARNISVDPINNKIMAKLPDDSVDFAIDTVIDQKGVVHYPRVFLNSFNPCGLPPHLFKLKIGTPIIL</sequence>
<keyword evidence="1" id="KW-0347">Helicase</keyword>
<keyword evidence="2" id="KW-1185">Reference proteome</keyword>
<evidence type="ECO:0000313" key="2">
    <source>
        <dbReference type="Proteomes" id="UP000325440"/>
    </source>
</evidence>
<dbReference type="Proteomes" id="UP000325440">
    <property type="component" value="Unassembled WGS sequence"/>
</dbReference>
<protein>
    <submittedName>
        <fullName evidence="1">DNA helicase Pif1-like</fullName>
    </submittedName>
</protein>
<reference evidence="1 2" key="1">
    <citation type="submission" date="2019-08" db="EMBL/GenBank/DDBJ databases">
        <authorList>
            <person name="Alioto T."/>
            <person name="Alioto T."/>
            <person name="Gomez Garrido J."/>
        </authorList>
    </citation>
    <scope>NUCLEOTIDE SEQUENCE [LARGE SCALE GENOMIC DNA]</scope>
</reference>
<organism evidence="1 2">
    <name type="scientific">Cinara cedri</name>
    <dbReference type="NCBI Taxonomy" id="506608"/>
    <lineage>
        <taxon>Eukaryota</taxon>
        <taxon>Metazoa</taxon>
        <taxon>Ecdysozoa</taxon>
        <taxon>Arthropoda</taxon>
        <taxon>Hexapoda</taxon>
        <taxon>Insecta</taxon>
        <taxon>Pterygota</taxon>
        <taxon>Neoptera</taxon>
        <taxon>Paraneoptera</taxon>
        <taxon>Hemiptera</taxon>
        <taxon>Sternorrhyncha</taxon>
        <taxon>Aphidomorpha</taxon>
        <taxon>Aphidoidea</taxon>
        <taxon>Aphididae</taxon>
        <taxon>Lachninae</taxon>
        <taxon>Cinara</taxon>
    </lineage>
</organism>
<keyword evidence="1" id="KW-0547">Nucleotide-binding</keyword>
<proteinExistence type="predicted"/>
<keyword evidence="1" id="KW-0378">Hydrolase</keyword>
<dbReference type="PANTHER" id="PTHR10492">
    <property type="match status" value="1"/>
</dbReference>
<dbReference type="EMBL" id="CABPRJ010001897">
    <property type="protein sequence ID" value="VVC39718.1"/>
    <property type="molecule type" value="Genomic_DNA"/>
</dbReference>
<keyword evidence="1" id="KW-0067">ATP-binding</keyword>
<dbReference type="AlphaFoldDB" id="A0A5E4N4W0"/>